<gene>
    <name evidence="2" type="ORF">GJ699_03440</name>
</gene>
<proteinExistence type="predicted"/>
<dbReference type="Pfam" id="PF15567">
    <property type="entry name" value="Imm35"/>
    <property type="match status" value="1"/>
</dbReference>
<comment type="caution">
    <text evidence="2">The sequence shown here is derived from an EMBL/GenBank/DDBJ whole genome shotgun (WGS) entry which is preliminary data.</text>
</comment>
<dbReference type="EMBL" id="WKJK01000002">
    <property type="protein sequence ID" value="MRW89030.1"/>
    <property type="molecule type" value="Genomic_DNA"/>
</dbReference>
<evidence type="ECO:0000259" key="1">
    <source>
        <dbReference type="Pfam" id="PF15567"/>
    </source>
</evidence>
<evidence type="ECO:0000313" key="2">
    <source>
        <dbReference type="EMBL" id="MRW89030.1"/>
    </source>
</evidence>
<accession>A0A6I2KUG2</accession>
<protein>
    <recommendedName>
        <fullName evidence="1">Immunity protein 35 domain-containing protein</fullName>
    </recommendedName>
</protein>
<organism evidence="2 3">
    <name type="scientific">Duganella guangzhouensis</name>
    <dbReference type="NCBI Taxonomy" id="2666084"/>
    <lineage>
        <taxon>Bacteria</taxon>
        <taxon>Pseudomonadati</taxon>
        <taxon>Pseudomonadota</taxon>
        <taxon>Betaproteobacteria</taxon>
        <taxon>Burkholderiales</taxon>
        <taxon>Oxalobacteraceae</taxon>
        <taxon>Telluria group</taxon>
        <taxon>Duganella</taxon>
    </lineage>
</organism>
<dbReference type="RefSeq" id="WP_154373152.1">
    <property type="nucleotide sequence ID" value="NZ_WKJK01000002.1"/>
</dbReference>
<dbReference type="AlphaFoldDB" id="A0A6I2KUG2"/>
<name>A0A6I2KUG2_9BURK</name>
<feature type="domain" description="Immunity protein 35" evidence="1">
    <location>
        <begin position="6"/>
        <end position="91"/>
    </location>
</feature>
<keyword evidence="3" id="KW-1185">Reference proteome</keyword>
<evidence type="ECO:0000313" key="3">
    <source>
        <dbReference type="Proteomes" id="UP000433309"/>
    </source>
</evidence>
<dbReference type="InterPro" id="IPR029082">
    <property type="entry name" value="Imm35"/>
</dbReference>
<dbReference type="Proteomes" id="UP000433309">
    <property type="component" value="Unassembled WGS sequence"/>
</dbReference>
<sequence>MNFAMARQVAEAWVRAVSDDEASIWPEKTQALPYGWVFFYNSKEFIADATNLSAALVGNVPILIERTNGELRVLGPRYEERLAQIEKELPAACMQAKPEQPRW</sequence>
<reference evidence="2 3" key="1">
    <citation type="submission" date="2019-11" db="EMBL/GenBank/DDBJ databases">
        <title>Novel species isolated from a subtropical stream in China.</title>
        <authorList>
            <person name="Lu H."/>
        </authorList>
    </citation>
    <scope>NUCLEOTIDE SEQUENCE [LARGE SCALE GENOMIC DNA]</scope>
    <source>
        <strain evidence="2 3">FT80W</strain>
    </source>
</reference>